<dbReference type="SUPFAM" id="SSF51735">
    <property type="entry name" value="NAD(P)-binding Rossmann-fold domains"/>
    <property type="match status" value="1"/>
</dbReference>
<dbReference type="GO" id="GO:0004029">
    <property type="term" value="F:aldehyde dehydrogenase (NAD+) activity"/>
    <property type="evidence" value="ECO:0007669"/>
    <property type="project" value="TreeGrafter"/>
</dbReference>
<evidence type="ECO:0000259" key="1">
    <source>
        <dbReference type="Pfam" id="PF05368"/>
    </source>
</evidence>
<dbReference type="Proteomes" id="UP000181909">
    <property type="component" value="Unassembled WGS sequence"/>
</dbReference>
<dbReference type="InterPro" id="IPR051783">
    <property type="entry name" value="NAD(P)-dependent_oxidoreduct"/>
</dbReference>
<reference evidence="2 3" key="1">
    <citation type="submission" date="2016-11" db="EMBL/GenBank/DDBJ databases">
        <authorList>
            <person name="Jaros S."/>
            <person name="Januszkiewicz K."/>
            <person name="Wedrychowicz H."/>
        </authorList>
    </citation>
    <scope>NUCLEOTIDE SEQUENCE [LARGE SCALE GENOMIC DNA]</scope>
    <source>
        <strain evidence="2 3">OK807</strain>
    </source>
</reference>
<name>A0A1K2EHX8_STRAR</name>
<evidence type="ECO:0000313" key="3">
    <source>
        <dbReference type="Proteomes" id="UP000181909"/>
    </source>
</evidence>
<dbReference type="AlphaFoldDB" id="A0A1K2EHX8"/>
<dbReference type="InterPro" id="IPR036291">
    <property type="entry name" value="NAD(P)-bd_dom_sf"/>
</dbReference>
<dbReference type="RefSeq" id="WP_072487836.1">
    <property type="nucleotide sequence ID" value="NZ_CP108276.1"/>
</dbReference>
<dbReference type="Gene3D" id="3.40.50.720">
    <property type="entry name" value="NAD(P)-binding Rossmann-like Domain"/>
    <property type="match status" value="1"/>
</dbReference>
<protein>
    <submittedName>
        <fullName evidence="2">NmrA-like family protein</fullName>
    </submittedName>
</protein>
<accession>A0A1K2EHX8</accession>
<dbReference type="PANTHER" id="PTHR48079">
    <property type="entry name" value="PROTEIN YEEZ"/>
    <property type="match status" value="1"/>
</dbReference>
<dbReference type="InterPro" id="IPR008030">
    <property type="entry name" value="NmrA-like"/>
</dbReference>
<evidence type="ECO:0000313" key="2">
    <source>
        <dbReference type="EMBL" id="SFY34620.1"/>
    </source>
</evidence>
<dbReference type="Pfam" id="PF05368">
    <property type="entry name" value="NmrA"/>
    <property type="match status" value="1"/>
</dbReference>
<dbReference type="EMBL" id="FPJO01000019">
    <property type="protein sequence ID" value="SFY34620.1"/>
    <property type="molecule type" value="Genomic_DNA"/>
</dbReference>
<organism evidence="2 3">
    <name type="scientific">Streptomyces atratus</name>
    <dbReference type="NCBI Taxonomy" id="1893"/>
    <lineage>
        <taxon>Bacteria</taxon>
        <taxon>Bacillati</taxon>
        <taxon>Actinomycetota</taxon>
        <taxon>Actinomycetes</taxon>
        <taxon>Kitasatosporales</taxon>
        <taxon>Streptomycetaceae</taxon>
        <taxon>Streptomyces</taxon>
    </lineage>
</organism>
<sequence>MRAFVAGATGRIGSAVVDELISAGHRATGLARSDQAEQALAAKGAGVVRGDLDDLASLRRGAAQADEVTHMANKHDWGSRCRVQGVSGHIGDGSAAWSAVHRDDAARLIRLGLEQAPEPISASSAASSPPP</sequence>
<dbReference type="GO" id="GO:0005737">
    <property type="term" value="C:cytoplasm"/>
    <property type="evidence" value="ECO:0007669"/>
    <property type="project" value="TreeGrafter"/>
</dbReference>
<feature type="domain" description="NmrA-like" evidence="1">
    <location>
        <begin position="5"/>
        <end position="73"/>
    </location>
</feature>
<dbReference type="PANTHER" id="PTHR48079:SF6">
    <property type="entry name" value="NAD(P)-BINDING DOMAIN-CONTAINING PROTEIN-RELATED"/>
    <property type="match status" value="1"/>
</dbReference>
<dbReference type="STRING" id="1893.SAMN02787144_101989"/>
<gene>
    <name evidence="2" type="ORF">SAMN02787144_101989</name>
</gene>
<proteinExistence type="predicted"/>